<evidence type="ECO:0000313" key="5">
    <source>
        <dbReference type="Proteomes" id="UP001207918"/>
    </source>
</evidence>
<dbReference type="Proteomes" id="UP001207918">
    <property type="component" value="Unassembled WGS sequence"/>
</dbReference>
<dbReference type="SUPFAM" id="SSF55811">
    <property type="entry name" value="Nudix"/>
    <property type="match status" value="1"/>
</dbReference>
<evidence type="ECO:0000313" key="4">
    <source>
        <dbReference type="EMBL" id="MCW9706695.1"/>
    </source>
</evidence>
<comment type="cofactor">
    <cofactor evidence="1">
        <name>Mg(2+)</name>
        <dbReference type="ChEBI" id="CHEBI:18420"/>
    </cofactor>
</comment>
<comment type="caution">
    <text evidence="4">The sequence shown here is derived from an EMBL/GenBank/DDBJ whole genome shotgun (WGS) entry which is preliminary data.</text>
</comment>
<dbReference type="Gene3D" id="3.90.79.10">
    <property type="entry name" value="Nucleoside Triphosphate Pyrophosphohydrolase"/>
    <property type="match status" value="1"/>
</dbReference>
<dbReference type="InterPro" id="IPR000086">
    <property type="entry name" value="NUDIX_hydrolase_dom"/>
</dbReference>
<accession>A0ABT3PL70</accession>
<dbReference type="PANTHER" id="PTHR43046:SF2">
    <property type="entry name" value="8-OXO-DGTP DIPHOSPHATASE-RELATED"/>
    <property type="match status" value="1"/>
</dbReference>
<dbReference type="Pfam" id="PF00293">
    <property type="entry name" value="NUDIX"/>
    <property type="match status" value="1"/>
</dbReference>
<keyword evidence="2" id="KW-0378">Hydrolase</keyword>
<keyword evidence="5" id="KW-1185">Reference proteome</keyword>
<dbReference type="PANTHER" id="PTHR43046">
    <property type="entry name" value="GDP-MANNOSE MANNOSYL HYDROLASE"/>
    <property type="match status" value="1"/>
</dbReference>
<dbReference type="InterPro" id="IPR020084">
    <property type="entry name" value="NUDIX_hydrolase_CS"/>
</dbReference>
<dbReference type="EMBL" id="JAGGJA010000004">
    <property type="protein sequence ID" value="MCW9706695.1"/>
    <property type="molecule type" value="Genomic_DNA"/>
</dbReference>
<evidence type="ECO:0000256" key="1">
    <source>
        <dbReference type="ARBA" id="ARBA00001946"/>
    </source>
</evidence>
<dbReference type="PROSITE" id="PS00893">
    <property type="entry name" value="NUDIX_BOX"/>
    <property type="match status" value="1"/>
</dbReference>
<organism evidence="4 5">
    <name type="scientific">Fodinibius salsisoli</name>
    <dbReference type="NCBI Taxonomy" id="2820877"/>
    <lineage>
        <taxon>Bacteria</taxon>
        <taxon>Pseudomonadati</taxon>
        <taxon>Balneolota</taxon>
        <taxon>Balneolia</taxon>
        <taxon>Balneolales</taxon>
        <taxon>Balneolaceae</taxon>
        <taxon>Fodinibius</taxon>
    </lineage>
</organism>
<name>A0ABT3PL70_9BACT</name>
<reference evidence="4 5" key="1">
    <citation type="submission" date="2021-03" db="EMBL/GenBank/DDBJ databases">
        <title>Aliifodinibius sp. nov., a new bacterium isolated from saline soil.</title>
        <authorList>
            <person name="Galisteo C."/>
            <person name="De La Haba R."/>
            <person name="Sanchez-Porro C."/>
            <person name="Ventosa A."/>
        </authorList>
    </citation>
    <scope>NUCLEOTIDE SEQUENCE [LARGE SCALE GENOMIC DNA]</scope>
    <source>
        <strain evidence="4 5">1BSP15-2V2</strain>
    </source>
</reference>
<dbReference type="InterPro" id="IPR015797">
    <property type="entry name" value="NUDIX_hydrolase-like_dom_sf"/>
</dbReference>
<evidence type="ECO:0000259" key="3">
    <source>
        <dbReference type="PROSITE" id="PS51462"/>
    </source>
</evidence>
<evidence type="ECO:0000256" key="2">
    <source>
        <dbReference type="ARBA" id="ARBA00022801"/>
    </source>
</evidence>
<dbReference type="RefSeq" id="WP_265765423.1">
    <property type="nucleotide sequence ID" value="NZ_JAGGJA010000004.1"/>
</dbReference>
<sequence>MSLESDILNSGYKTMAVSCIIEYKNKILLLRRNKEPHDKLYCPVGGKVEAFESPKEAVMREVEEETGLKVKDPNLAGIMVETSPTKFNWISFIYYHKLPQKVTLQRMDTVEGHLEWVPWAGIADLPVPETDPPIYKKVREQKPFVYNVEYDMSGSLTSMSNEINDT</sequence>
<dbReference type="CDD" id="cd18886">
    <property type="entry name" value="NUDIX_MutT_Nudt1"/>
    <property type="match status" value="1"/>
</dbReference>
<dbReference type="PROSITE" id="PS51462">
    <property type="entry name" value="NUDIX"/>
    <property type="match status" value="1"/>
</dbReference>
<gene>
    <name evidence="4" type="ORF">J6I44_07495</name>
</gene>
<protein>
    <submittedName>
        <fullName evidence="4">NUDIX domain-containing protein</fullName>
    </submittedName>
</protein>
<proteinExistence type="predicted"/>
<feature type="domain" description="Nudix hydrolase" evidence="3">
    <location>
        <begin position="12"/>
        <end position="140"/>
    </location>
</feature>